<feature type="transmembrane region" description="Helical" evidence="7">
    <location>
        <begin position="312"/>
        <end position="334"/>
    </location>
</feature>
<evidence type="ECO:0000259" key="8">
    <source>
        <dbReference type="PROSITE" id="PS50850"/>
    </source>
</evidence>
<dbReference type="InterPro" id="IPR010290">
    <property type="entry name" value="TM_effector"/>
</dbReference>
<evidence type="ECO:0000256" key="1">
    <source>
        <dbReference type="ARBA" id="ARBA00004651"/>
    </source>
</evidence>
<dbReference type="KEGG" id="kbs:EPA93_02950"/>
<evidence type="ECO:0000256" key="6">
    <source>
        <dbReference type="ARBA" id="ARBA00023136"/>
    </source>
</evidence>
<dbReference type="AlphaFoldDB" id="A0A4P6JK51"/>
<evidence type="ECO:0000256" key="2">
    <source>
        <dbReference type="ARBA" id="ARBA00022448"/>
    </source>
</evidence>
<dbReference type="CDD" id="cd06173">
    <property type="entry name" value="MFS_MefA_like"/>
    <property type="match status" value="1"/>
</dbReference>
<keyword evidence="6 7" id="KW-0472">Membrane</keyword>
<comment type="subcellular location">
    <subcellularLocation>
        <location evidence="1">Cell membrane</location>
        <topology evidence="1">Multi-pass membrane protein</topology>
    </subcellularLocation>
</comment>
<dbReference type="Proteomes" id="UP000290365">
    <property type="component" value="Chromosome"/>
</dbReference>
<dbReference type="EMBL" id="CP035758">
    <property type="protein sequence ID" value="QBD75006.1"/>
    <property type="molecule type" value="Genomic_DNA"/>
</dbReference>
<dbReference type="Gene3D" id="1.20.1250.20">
    <property type="entry name" value="MFS general substrate transporter like domains"/>
    <property type="match status" value="1"/>
</dbReference>
<protein>
    <submittedName>
        <fullName evidence="9">MFS transporter</fullName>
    </submittedName>
</protein>
<organism evidence="9 10">
    <name type="scientific">Ktedonosporobacter rubrisoli</name>
    <dbReference type="NCBI Taxonomy" id="2509675"/>
    <lineage>
        <taxon>Bacteria</taxon>
        <taxon>Bacillati</taxon>
        <taxon>Chloroflexota</taxon>
        <taxon>Ktedonobacteria</taxon>
        <taxon>Ktedonobacterales</taxon>
        <taxon>Ktedonosporobacteraceae</taxon>
        <taxon>Ktedonosporobacter</taxon>
    </lineage>
</organism>
<proteinExistence type="predicted"/>
<keyword evidence="3" id="KW-1003">Cell membrane</keyword>
<name>A0A4P6JK51_KTERU</name>
<accession>A0A4P6JK51</accession>
<keyword evidence="10" id="KW-1185">Reference proteome</keyword>
<dbReference type="PANTHER" id="PTHR43266">
    <property type="entry name" value="MACROLIDE-EFFLUX PROTEIN"/>
    <property type="match status" value="1"/>
</dbReference>
<feature type="domain" description="Major facilitator superfamily (MFS) profile" evidence="8">
    <location>
        <begin position="275"/>
        <end position="456"/>
    </location>
</feature>
<dbReference type="OrthoDB" id="9775268at2"/>
<dbReference type="PROSITE" id="PS50850">
    <property type="entry name" value="MFS"/>
    <property type="match status" value="1"/>
</dbReference>
<evidence type="ECO:0000313" key="9">
    <source>
        <dbReference type="EMBL" id="QBD75006.1"/>
    </source>
</evidence>
<evidence type="ECO:0000256" key="5">
    <source>
        <dbReference type="ARBA" id="ARBA00022989"/>
    </source>
</evidence>
<feature type="transmembrane region" description="Helical" evidence="7">
    <location>
        <begin position="278"/>
        <end position="300"/>
    </location>
</feature>
<dbReference type="Pfam" id="PF05977">
    <property type="entry name" value="MFS_3"/>
    <property type="match status" value="1"/>
</dbReference>
<evidence type="ECO:0000256" key="3">
    <source>
        <dbReference type="ARBA" id="ARBA00022475"/>
    </source>
</evidence>
<evidence type="ECO:0000256" key="7">
    <source>
        <dbReference type="SAM" id="Phobius"/>
    </source>
</evidence>
<dbReference type="GO" id="GO:0022857">
    <property type="term" value="F:transmembrane transporter activity"/>
    <property type="evidence" value="ECO:0007669"/>
    <property type="project" value="InterPro"/>
</dbReference>
<reference evidence="9 10" key="1">
    <citation type="submission" date="2019-01" db="EMBL/GenBank/DDBJ databases">
        <title>Ktedonosporobacter rubrisoli SCAWS-G2.</title>
        <authorList>
            <person name="Huang Y."/>
            <person name="Yan B."/>
        </authorList>
    </citation>
    <scope>NUCLEOTIDE SEQUENCE [LARGE SCALE GENOMIC DNA]</scope>
    <source>
        <strain evidence="9 10">SCAWS-G2</strain>
    </source>
</reference>
<dbReference type="SUPFAM" id="SSF103473">
    <property type="entry name" value="MFS general substrate transporter"/>
    <property type="match status" value="1"/>
</dbReference>
<gene>
    <name evidence="9" type="ORF">EPA93_02950</name>
</gene>
<feature type="transmembrane region" description="Helical" evidence="7">
    <location>
        <begin position="402"/>
        <end position="422"/>
    </location>
</feature>
<keyword evidence="5 7" id="KW-1133">Transmembrane helix</keyword>
<dbReference type="InterPro" id="IPR020846">
    <property type="entry name" value="MFS_dom"/>
</dbReference>
<feature type="transmembrane region" description="Helical" evidence="7">
    <location>
        <begin position="428"/>
        <end position="450"/>
    </location>
</feature>
<evidence type="ECO:0000313" key="10">
    <source>
        <dbReference type="Proteomes" id="UP000290365"/>
    </source>
</evidence>
<feature type="transmembrane region" description="Helical" evidence="7">
    <location>
        <begin position="341"/>
        <end position="359"/>
    </location>
</feature>
<keyword evidence="2" id="KW-0813">Transport</keyword>
<dbReference type="InterPro" id="IPR036259">
    <property type="entry name" value="MFS_trans_sf"/>
</dbReference>
<sequence length="456" mass="48329">MPIIKITDQIVIIGMLRNICGERRANGKPSWRKIMKPTEKPLPLEYETIPPGKGPLINRNFALLCAGQAISTLGDFVYSTMLVMWVFTLTHSAAAVSGVLIAQYGPLFLLGPLAGVFVDRWDRRRTMIVADVARAFVVLGPLLLENLWQLPAIYLSAFLLSCFECFFMPAKSGLLQVIVAEEQQTKAASVSQTIFALSLLAGPALAAVLYASVGPTAAILIDAGSFLASALSLRIMRVSPQVLRPSVFRMSENGGIRQLFSELLDGVHMIVKTPTLRVVILLAFVGMFGAGALNALDIVFVSRNLHAAAPLYGSLVAVGGLGALLGAIGAGIISKWVSPKVLLTASVFLGGVGILLYSFQTVYGVALTLTFLLSLPQGGIDVGYEALLITSTPRNMMGRVQALLETGIFAASFISACLAGYLGQILPVNIIFAGCGALILLAGLLGWLGLAGAPRE</sequence>
<keyword evidence="4 7" id="KW-0812">Transmembrane</keyword>
<dbReference type="PANTHER" id="PTHR43266:SF8">
    <property type="entry name" value="MACROLIDE-EFFLUX PROTEIN"/>
    <property type="match status" value="1"/>
</dbReference>
<dbReference type="GO" id="GO:0005886">
    <property type="term" value="C:plasma membrane"/>
    <property type="evidence" value="ECO:0007669"/>
    <property type="project" value="UniProtKB-SubCell"/>
</dbReference>
<evidence type="ECO:0000256" key="4">
    <source>
        <dbReference type="ARBA" id="ARBA00022692"/>
    </source>
</evidence>
<feature type="transmembrane region" description="Helical" evidence="7">
    <location>
        <begin position="93"/>
        <end position="114"/>
    </location>
</feature>
<feature type="transmembrane region" description="Helical" evidence="7">
    <location>
        <begin position="61"/>
        <end position="87"/>
    </location>
</feature>